<evidence type="ECO:0000313" key="1">
    <source>
        <dbReference type="Proteomes" id="UP000887565"/>
    </source>
</evidence>
<accession>A0A915HG13</accession>
<name>A0A915HG13_ROMCU</name>
<protein>
    <submittedName>
        <fullName evidence="2">Uncharacterized protein</fullName>
    </submittedName>
</protein>
<proteinExistence type="predicted"/>
<evidence type="ECO:0000313" key="2">
    <source>
        <dbReference type="WBParaSite" id="nRc.2.0.1.t00343-RA"/>
    </source>
</evidence>
<organism evidence="1 2">
    <name type="scientific">Romanomermis culicivorax</name>
    <name type="common">Nematode worm</name>
    <dbReference type="NCBI Taxonomy" id="13658"/>
    <lineage>
        <taxon>Eukaryota</taxon>
        <taxon>Metazoa</taxon>
        <taxon>Ecdysozoa</taxon>
        <taxon>Nematoda</taxon>
        <taxon>Enoplea</taxon>
        <taxon>Dorylaimia</taxon>
        <taxon>Mermithida</taxon>
        <taxon>Mermithoidea</taxon>
        <taxon>Mermithidae</taxon>
        <taxon>Romanomermis</taxon>
    </lineage>
</organism>
<sequence length="92" mass="10116">MYKYCSPWTSTMCTSNGCPADNRRMMGGGSDKNLTLFQLIRCSMGWTAPAPGGDSDCPKQTIEATDVNNVNYDVNQFINEAVGWVKKKIGVE</sequence>
<dbReference type="Proteomes" id="UP000887565">
    <property type="component" value="Unplaced"/>
</dbReference>
<keyword evidence="1" id="KW-1185">Reference proteome</keyword>
<dbReference type="AlphaFoldDB" id="A0A915HG13"/>
<reference evidence="2" key="1">
    <citation type="submission" date="2022-11" db="UniProtKB">
        <authorList>
            <consortium name="WormBaseParasite"/>
        </authorList>
    </citation>
    <scope>IDENTIFICATION</scope>
</reference>
<dbReference type="WBParaSite" id="nRc.2.0.1.t00343-RA">
    <property type="protein sequence ID" value="nRc.2.0.1.t00343-RA"/>
    <property type="gene ID" value="nRc.2.0.1.g00343"/>
</dbReference>